<dbReference type="Proteomes" id="UP000570595">
    <property type="component" value="Unassembled WGS sequence"/>
</dbReference>
<feature type="domain" description="RRM" evidence="3">
    <location>
        <begin position="33"/>
        <end position="125"/>
    </location>
</feature>
<dbReference type="InterPro" id="IPR000504">
    <property type="entry name" value="RRM_dom"/>
</dbReference>
<evidence type="ECO:0000256" key="1">
    <source>
        <dbReference type="PROSITE-ProRule" id="PRU00176"/>
    </source>
</evidence>
<organism evidence="5 7">
    <name type="scientific">Perkinsus olseni</name>
    <name type="common">Perkinsus atlanticus</name>
    <dbReference type="NCBI Taxonomy" id="32597"/>
    <lineage>
        <taxon>Eukaryota</taxon>
        <taxon>Sar</taxon>
        <taxon>Alveolata</taxon>
        <taxon>Perkinsozoa</taxon>
        <taxon>Perkinsea</taxon>
        <taxon>Perkinsida</taxon>
        <taxon>Perkinsidae</taxon>
        <taxon>Perkinsus</taxon>
    </lineage>
</organism>
<keyword evidence="1" id="KW-0694">RNA-binding</keyword>
<sequence length="340" mass="37113">MVRQRSSAPRSHGWDYLSEDHENRGDRPGSATRTLMFVRLPREVSEADLVQLVTKYSPKSCCEDGCVESTKVVRDSWGRSRCFAFVRFAHTSCALHVKRHADRQQMVAYDRFGTGWTVGATWAKNPNKAGEKESKKKASKSQKKKDKKRASPSLVIPSNAPVQPSEEALQMNDIAQRLRDEAIRSLTARQHGTQASTHLTEVVNSMLGMPVSPLYPADFINPASRIWSLTNQATVGSDNSAVQPIGPLLVPRSVPNYISVDDLQRSPPGSAWPTGVQQQLYSDTPSTSPVFTPVPADQQASSVTAHHLGGYAPSYSGILAHPFGLCNPLSIDNPPPSAAS</sequence>
<evidence type="ECO:0000313" key="5">
    <source>
        <dbReference type="EMBL" id="KAF4676359.1"/>
    </source>
</evidence>
<feature type="region of interest" description="Disordered" evidence="2">
    <location>
        <begin position="1"/>
        <end position="30"/>
    </location>
</feature>
<dbReference type="GO" id="GO:0003723">
    <property type="term" value="F:RNA binding"/>
    <property type="evidence" value="ECO:0007669"/>
    <property type="project" value="UniProtKB-UniRule"/>
</dbReference>
<dbReference type="PROSITE" id="PS50102">
    <property type="entry name" value="RRM"/>
    <property type="match status" value="1"/>
</dbReference>
<feature type="region of interest" description="Disordered" evidence="2">
    <location>
        <begin position="122"/>
        <end position="167"/>
    </location>
</feature>
<dbReference type="SUPFAM" id="SSF54928">
    <property type="entry name" value="RNA-binding domain, RBD"/>
    <property type="match status" value="1"/>
</dbReference>
<protein>
    <recommendedName>
        <fullName evidence="3">RRM domain-containing protein</fullName>
    </recommendedName>
</protein>
<dbReference type="CDD" id="cd00590">
    <property type="entry name" value="RRM_SF"/>
    <property type="match status" value="1"/>
</dbReference>
<dbReference type="Gene3D" id="3.30.70.330">
    <property type="match status" value="1"/>
</dbReference>
<gene>
    <name evidence="5" type="ORF">FOL46_004960</name>
    <name evidence="4" type="ORF">FOZ61_000047</name>
</gene>
<comment type="caution">
    <text evidence="5">The sequence shown here is derived from an EMBL/GenBank/DDBJ whole genome shotgun (WGS) entry which is preliminary data.</text>
</comment>
<feature type="region of interest" description="Disordered" evidence="2">
    <location>
        <begin position="268"/>
        <end position="288"/>
    </location>
</feature>
<proteinExistence type="predicted"/>
<dbReference type="InterPro" id="IPR012677">
    <property type="entry name" value="Nucleotide-bd_a/b_plait_sf"/>
</dbReference>
<accession>A0A7J6MXK2</accession>
<dbReference type="EMBL" id="JABAHT010000001">
    <property type="protein sequence ID" value="KAF4671423.1"/>
    <property type="molecule type" value="Genomic_DNA"/>
</dbReference>
<evidence type="ECO:0000313" key="7">
    <source>
        <dbReference type="Proteomes" id="UP000572268"/>
    </source>
</evidence>
<evidence type="ECO:0000256" key="2">
    <source>
        <dbReference type="SAM" id="MobiDB-lite"/>
    </source>
</evidence>
<dbReference type="EMBL" id="JABANN010000003">
    <property type="protein sequence ID" value="KAF4676359.1"/>
    <property type="molecule type" value="Genomic_DNA"/>
</dbReference>
<evidence type="ECO:0000313" key="6">
    <source>
        <dbReference type="Proteomes" id="UP000570595"/>
    </source>
</evidence>
<feature type="compositionally biased region" description="Basic residues" evidence="2">
    <location>
        <begin position="137"/>
        <end position="150"/>
    </location>
</feature>
<evidence type="ECO:0000259" key="3">
    <source>
        <dbReference type="PROSITE" id="PS50102"/>
    </source>
</evidence>
<dbReference type="InterPro" id="IPR035979">
    <property type="entry name" value="RBD_domain_sf"/>
</dbReference>
<dbReference type="AlphaFoldDB" id="A0A7J6MXK2"/>
<feature type="compositionally biased region" description="Basic and acidic residues" evidence="2">
    <location>
        <begin position="18"/>
        <end position="27"/>
    </location>
</feature>
<dbReference type="Pfam" id="PF00076">
    <property type="entry name" value="RRM_1"/>
    <property type="match status" value="1"/>
</dbReference>
<reference evidence="6 7" key="1">
    <citation type="submission" date="2020-04" db="EMBL/GenBank/DDBJ databases">
        <title>Perkinsus olseni comparative genomics.</title>
        <authorList>
            <person name="Bogema D.R."/>
        </authorList>
    </citation>
    <scope>NUCLEOTIDE SEQUENCE [LARGE SCALE GENOMIC DNA]</scope>
    <source>
        <strain evidence="4">ATCC PRA-179</strain>
        <strain evidence="5">ATCC PRA-31</strain>
    </source>
</reference>
<evidence type="ECO:0000313" key="4">
    <source>
        <dbReference type="EMBL" id="KAF4671423.1"/>
    </source>
</evidence>
<dbReference type="OrthoDB" id="267048at2759"/>
<name>A0A7J6MXK2_PEROL</name>
<dbReference type="Proteomes" id="UP000572268">
    <property type="component" value="Unassembled WGS sequence"/>
</dbReference>